<dbReference type="InterPro" id="IPR025486">
    <property type="entry name" value="DUF4378"/>
</dbReference>
<dbReference type="KEGG" id="nnu:104586374"/>
<feature type="region of interest" description="Disordered" evidence="1">
    <location>
        <begin position="661"/>
        <end position="715"/>
    </location>
</feature>
<dbReference type="GeneID" id="104586374"/>
<protein>
    <submittedName>
        <fullName evidence="5">Uncharacterized protein LOC104586374 isoform X1</fullName>
    </submittedName>
</protein>
<evidence type="ECO:0000313" key="5">
    <source>
        <dbReference type="RefSeq" id="XP_010241883.1"/>
    </source>
</evidence>
<dbReference type="Proteomes" id="UP000189703">
    <property type="component" value="Unplaced"/>
</dbReference>
<feature type="region of interest" description="Disordered" evidence="1">
    <location>
        <begin position="476"/>
        <end position="496"/>
    </location>
</feature>
<dbReference type="PANTHER" id="PTHR47212">
    <property type="entry name" value="ADHESIN-LIKE PROTEIN, PUTATIVE (DUF3741)-RELATED"/>
    <property type="match status" value="1"/>
</dbReference>
<dbReference type="eggNOG" id="ENOG502QV0Y">
    <property type="taxonomic scope" value="Eukaryota"/>
</dbReference>
<keyword evidence="4" id="KW-1185">Reference proteome</keyword>
<feature type="domain" description="DUF4378" evidence="3">
    <location>
        <begin position="800"/>
        <end position="949"/>
    </location>
</feature>
<dbReference type="FunCoup" id="A0A1U7Z3M9">
    <property type="interactions" value="2052"/>
</dbReference>
<name>A0A1U7Z3M9_NELNU</name>
<dbReference type="InParanoid" id="A0A1U7Z3M9"/>
<accession>A0A1U7Z3M9</accession>
<dbReference type="Pfam" id="PF12552">
    <property type="entry name" value="DUF3741"/>
    <property type="match status" value="1"/>
</dbReference>
<reference evidence="5" key="1">
    <citation type="submission" date="2025-08" db="UniProtKB">
        <authorList>
            <consortium name="RefSeq"/>
        </authorList>
    </citation>
    <scope>IDENTIFICATION</scope>
</reference>
<evidence type="ECO:0000259" key="3">
    <source>
        <dbReference type="Pfam" id="PF14309"/>
    </source>
</evidence>
<dbReference type="InterPro" id="IPR022212">
    <property type="entry name" value="DUF3741"/>
</dbReference>
<dbReference type="PANTHER" id="PTHR47212:SF4">
    <property type="entry name" value="ADHESIN-LIKE PROTEIN, PUTATIVE (DUF3741)-RELATED"/>
    <property type="match status" value="1"/>
</dbReference>
<evidence type="ECO:0000256" key="1">
    <source>
        <dbReference type="SAM" id="MobiDB-lite"/>
    </source>
</evidence>
<feature type="compositionally biased region" description="Low complexity" evidence="1">
    <location>
        <begin position="706"/>
        <end position="715"/>
    </location>
</feature>
<dbReference type="STRING" id="4432.A0A1U7Z3M9"/>
<dbReference type="AlphaFoldDB" id="A0A1U7Z3M9"/>
<dbReference type="OMA" id="VCWHVLP"/>
<feature type="domain" description="DUF3741" evidence="2">
    <location>
        <begin position="244"/>
        <end position="288"/>
    </location>
</feature>
<dbReference type="OrthoDB" id="770239at2759"/>
<dbReference type="Pfam" id="PF14309">
    <property type="entry name" value="DUF4378"/>
    <property type="match status" value="1"/>
</dbReference>
<evidence type="ECO:0000259" key="2">
    <source>
        <dbReference type="Pfam" id="PF12552"/>
    </source>
</evidence>
<evidence type="ECO:0000313" key="4">
    <source>
        <dbReference type="Proteomes" id="UP000189703"/>
    </source>
</evidence>
<proteinExistence type="predicted"/>
<sequence>MAKRSQKRRPRREKDQLGCIWGLISIFDFRQGHFTLKLLSDRRRGSRNASDAGYSRNKLNLLNVPDKKCGDTDDVDKSKIHEVDSDMKSVKKHMEEQMSYEKHQNKQITSASLEQIQCDLGGKGHKGKNHKQRNSSCNNDCDVNNTHELKASTSLEHQQPFHPDSVEESLNNINLAALMEEFFSQIHQHLEIPLRHDSERDPFDVQRNTQCETCNQLDGINMLLIQQHSILQEKLNEATKRFLSQKSINVKQLTGDREIHQFNQFIDAIEILNTNKELFLKLLQNPNSLFTKYVQELQDSQAEKVEQTELLAEEKLSEEEISNSSRREELIHGKNIQKQKMHNFFRRKKSRVKDPSVESESPQASSKIVILKPTTAVRYSETHCGYSPQSHYSLRNEELSMELTSHFSLREIKRRLKHAMGERKEGDGTPMVAMRHTIPYKNQHSSSGGKETTTEMFGKGLPSSSHFHVEKFMKPSTNVKKGKPKDHELRNGHKNVSSGIGSYENLNMATAEYCKERESNIYSEAKKHLVDMFITEDEDEYLSSRPVTKKLGRILSLPEYNLSPIFSPARDGENSSVNAQMRSSHYDNVRDGICLSPLKKNIETPPCPDNSKPDSQMNVSNLNLNVSEEIESTCTVKEVPSPKGNLVIVEVADTLSAESNVLDEPSELSSNNPNSRTNQRTDTTKINEEEVSSEWSRPESPKENQSSTPPLSSPLSSSLLIEKVDLEGIDKRVEQPSPVSVLDPLLEDIISPASIPSQFAEPPIQPLHINFCEDSSAPVLTTYAPEINSRSCMENKRSIFKYVSAVLEASGLSSSGEFLRGCHSSDYILEPSLFDEVEVITSQLCGDRKLLFDCINEILVEMYQCYFSCTPWVSFVKPNTRPVPVGKHIIDEVWEGMDWHIQPQLPQQTLDQIVGKDMAKSGAWMDLKLDTENIGSEMGEAILEDLMEETISELWT</sequence>
<dbReference type="RefSeq" id="XP_010241883.1">
    <property type="nucleotide sequence ID" value="XM_010243581.2"/>
</dbReference>
<gene>
    <name evidence="5" type="primary">LOC104586374</name>
</gene>
<organism evidence="4 5">
    <name type="scientific">Nelumbo nucifera</name>
    <name type="common">Sacred lotus</name>
    <dbReference type="NCBI Taxonomy" id="4432"/>
    <lineage>
        <taxon>Eukaryota</taxon>
        <taxon>Viridiplantae</taxon>
        <taxon>Streptophyta</taxon>
        <taxon>Embryophyta</taxon>
        <taxon>Tracheophyta</taxon>
        <taxon>Spermatophyta</taxon>
        <taxon>Magnoliopsida</taxon>
        <taxon>Proteales</taxon>
        <taxon>Nelumbonaceae</taxon>
        <taxon>Nelumbo</taxon>
    </lineage>
</organism>